<dbReference type="PANTHER" id="PTHR46438">
    <property type="entry name" value="ALPHA/BETA-HYDROLASES SUPERFAMILY PROTEIN"/>
    <property type="match status" value="1"/>
</dbReference>
<dbReference type="InterPro" id="IPR029058">
    <property type="entry name" value="AB_hydrolase_fold"/>
</dbReference>
<name>A0A5B8JG79_9MOLU</name>
<proteinExistence type="predicted"/>
<evidence type="ECO:0000313" key="3">
    <source>
        <dbReference type="Proteomes" id="UP000317512"/>
    </source>
</evidence>
<dbReference type="PANTHER" id="PTHR46438:SF11">
    <property type="entry name" value="LIPASE-RELATED"/>
    <property type="match status" value="1"/>
</dbReference>
<dbReference type="InterPro" id="IPR000073">
    <property type="entry name" value="AB_hydrolase_1"/>
</dbReference>
<dbReference type="SUPFAM" id="SSF53474">
    <property type="entry name" value="alpha/beta-Hydrolases"/>
    <property type="match status" value="1"/>
</dbReference>
<accession>A0A5B8JG79</accession>
<sequence>MWFSKIILGDKFMKNTYLYDNVELETLELDNNKNKTIFIIHGFTADFDNLSIITEHFKKDFNVYSINLPAHGKSKTNENLNDIYAYCDVVVDFIKNKKLKNIYLVGHSMGGLIAALIYQRIKDEIDKVLLIAPANLTTLEIGEKLKYAFFKGTLLSKITFVRYSYHNWFKALRDKNFRANSAKWYEEHKQYMNDYYKVGHQFMEEDILKDEEEMIRDIDKPLGLLCGKSDNIVNQKKIWDYFKRIKPETKMYKINACGHNPWRENKEDVLQAIEGFFNE</sequence>
<dbReference type="AlphaFoldDB" id="A0A5B8JG79"/>
<keyword evidence="2" id="KW-0378">Hydrolase</keyword>
<evidence type="ECO:0000259" key="1">
    <source>
        <dbReference type="Pfam" id="PF00561"/>
    </source>
</evidence>
<reference evidence="3" key="1">
    <citation type="submission" date="2019-07" db="EMBL/GenBank/DDBJ databases">
        <title>Complete genome sequences of three Mycoplasma sp. 1220 strains.</title>
        <authorList>
            <person name="Grozner D."/>
            <person name="Forro B."/>
            <person name="Kovacs A.B."/>
            <person name="Marton S."/>
            <person name="Banyai K."/>
            <person name="Kreizinger Z."/>
            <person name="Sulyok K.M."/>
            <person name="Gyuranecz M."/>
        </authorList>
    </citation>
    <scope>NUCLEOTIDE SEQUENCE [LARGE SCALE GENOMIC DNA]</scope>
    <source>
        <strain evidence="3">MYCAV93</strain>
    </source>
</reference>
<dbReference type="Proteomes" id="UP000317512">
    <property type="component" value="Chromosome"/>
</dbReference>
<feature type="domain" description="AB hydrolase-1" evidence="1">
    <location>
        <begin position="36"/>
        <end position="260"/>
    </location>
</feature>
<organism evidence="2 3">
    <name type="scientific">Mycoplasma anserisalpingitidis</name>
    <dbReference type="NCBI Taxonomy" id="519450"/>
    <lineage>
        <taxon>Bacteria</taxon>
        <taxon>Bacillati</taxon>
        <taxon>Mycoplasmatota</taxon>
        <taxon>Mollicutes</taxon>
        <taxon>Mycoplasmataceae</taxon>
        <taxon>Mycoplasma</taxon>
    </lineage>
</organism>
<dbReference type="GO" id="GO:0016787">
    <property type="term" value="F:hydrolase activity"/>
    <property type="evidence" value="ECO:0007669"/>
    <property type="project" value="UniProtKB-KW"/>
</dbReference>
<gene>
    <name evidence="2" type="ORF">FOY43_00845</name>
</gene>
<protein>
    <submittedName>
        <fullName evidence="2">Alpha/beta hydrolase</fullName>
    </submittedName>
</protein>
<dbReference type="Gene3D" id="3.40.50.1820">
    <property type="entry name" value="alpha/beta hydrolase"/>
    <property type="match status" value="1"/>
</dbReference>
<dbReference type="EMBL" id="CP041663">
    <property type="protein sequence ID" value="QDY88213.1"/>
    <property type="molecule type" value="Genomic_DNA"/>
</dbReference>
<evidence type="ECO:0000313" key="2">
    <source>
        <dbReference type="EMBL" id="QDY88213.1"/>
    </source>
</evidence>
<dbReference type="Pfam" id="PF00561">
    <property type="entry name" value="Abhydrolase_1"/>
    <property type="match status" value="1"/>
</dbReference>
<dbReference type="OrthoDB" id="403987at2"/>